<feature type="transmembrane region" description="Helical" evidence="1">
    <location>
        <begin position="79"/>
        <end position="100"/>
    </location>
</feature>
<dbReference type="RefSeq" id="WP_317120648.1">
    <property type="nucleotide sequence ID" value="NZ_JAWJBA010000001.1"/>
</dbReference>
<organism evidence="2 3">
    <name type="scientific">Alkalihalophilus lindianensis</name>
    <dbReference type="NCBI Taxonomy" id="1630542"/>
    <lineage>
        <taxon>Bacteria</taxon>
        <taxon>Bacillati</taxon>
        <taxon>Bacillota</taxon>
        <taxon>Bacilli</taxon>
        <taxon>Bacillales</taxon>
        <taxon>Bacillaceae</taxon>
        <taxon>Alkalihalophilus</taxon>
    </lineage>
</organism>
<keyword evidence="3" id="KW-1185">Reference proteome</keyword>
<comment type="caution">
    <text evidence="2">The sequence shown here is derived from an EMBL/GenBank/DDBJ whole genome shotgun (WGS) entry which is preliminary data.</text>
</comment>
<keyword evidence="1" id="KW-0812">Transmembrane</keyword>
<evidence type="ECO:0000313" key="2">
    <source>
        <dbReference type="EMBL" id="MDV2683336.1"/>
    </source>
</evidence>
<name>A0ABU3X602_9BACI</name>
<keyword evidence="1" id="KW-1133">Transmembrane helix</keyword>
<keyword evidence="1" id="KW-0472">Membrane</keyword>
<protein>
    <submittedName>
        <fullName evidence="2">Uncharacterized protein</fullName>
    </submittedName>
</protein>
<dbReference type="EMBL" id="JAWJBA010000001">
    <property type="protein sequence ID" value="MDV2683336.1"/>
    <property type="molecule type" value="Genomic_DNA"/>
</dbReference>
<proteinExistence type="predicted"/>
<reference evidence="2 3" key="1">
    <citation type="submission" date="2023-10" db="EMBL/GenBank/DDBJ databases">
        <title>Screening of Alkalihalobacillus lindianensis BZ-TG-R113 and Its Alleviation of Salt Stress on Rapeseed Growth.</title>
        <authorList>
            <person name="Zhao B."/>
            <person name="Guo T."/>
        </authorList>
    </citation>
    <scope>NUCLEOTIDE SEQUENCE [LARGE SCALE GENOMIC DNA]</scope>
    <source>
        <strain evidence="2 3">BZ-TG-R113</strain>
    </source>
</reference>
<evidence type="ECO:0000256" key="1">
    <source>
        <dbReference type="SAM" id="Phobius"/>
    </source>
</evidence>
<accession>A0ABU3X602</accession>
<dbReference type="Proteomes" id="UP001287282">
    <property type="component" value="Unassembled WGS sequence"/>
</dbReference>
<gene>
    <name evidence="2" type="ORF">RYX56_03005</name>
</gene>
<feature type="transmembrane region" description="Helical" evidence="1">
    <location>
        <begin position="48"/>
        <end position="72"/>
    </location>
</feature>
<sequence>MLYFVIGFLFFSVLLFSSMRVTKKEGIHRGSLFFFIQFSSATLVFHEFISYNFFLFGILCGVASIIGYALTLNSYPKRLGALGLCLVGYYAFVYFTPNFIPEPTYTLSDLEETYETLQQQILHEDYVSADEAFREISSTSTRISFIELEIERSQNHLSRLLAPDSHIDKGQQKKLKAIRNEHKMLVENFVDESMNEAFEASDGLFLFEEVNVEECHQLDDLTICQTEERYQINLEEEANVSRMGISRYSLFDSYYLIQEVDEQYYIKLGNSYTLQENQLQSDYDGTPYTISGRISWYLY</sequence>
<evidence type="ECO:0000313" key="3">
    <source>
        <dbReference type="Proteomes" id="UP001287282"/>
    </source>
</evidence>